<dbReference type="InterPro" id="IPR036892">
    <property type="entry name" value="L27_dom_sf"/>
</dbReference>
<sequence length="578" mass="64848">MQFMTRSSSTVTFHISRTWSTEEWRACPGFSLLPLCTLRPPLDEAMPIVSANTGLHETLALLTSQLHPDANHKEDLVFLRNVFSEKSLSYLMKIHDKLKQYEKQSPTPVLHSATCLAEDLAEELQNGPLEGDEKELLLLLSTPHLKAVLSAHDTVAQKNFDPVLPPLPEDVDDDLEEESVKIVRLVKNKEPLGATIRRDEATGAVIVARIMRGGAADRSGLVHIGDELREVNGNLITNKKPEEISQILSQSQGSITLKIIPAVAEEDKLKESRVYLRALFDYTPYEDKATPCQEAGLPFKRGDVLQVVSQEDATWWQAKRMGDCNLRAALIPSKQFQEKRLRYRMKIGSFPAPMSPKAPAYDQTEREDCDSEGTLNGKDVGLTVSHLGARITELKQKVIAGNPRRFGVAVPHTTRARKSQEKEGVEYHFIPKAAFEADIQSGKFIEYGDYKDNLYGTSLESINRNLDQNKVCLVDVQPEALKTLRTAEFKPYVIYVTPRIHHSIRKTHGSCSSLSSGITECDLQDMKHSAERMDESYGAWVDYVLVKEDPVGALAELQVVLERVQVERQWVPVSWVRG</sequence>
<dbReference type="SMART" id="SM00072">
    <property type="entry name" value="GuKc"/>
    <property type="match status" value="1"/>
</dbReference>
<evidence type="ECO:0000313" key="9">
    <source>
        <dbReference type="Proteomes" id="UP001335648"/>
    </source>
</evidence>
<dbReference type="Gene3D" id="2.30.42.10">
    <property type="match status" value="1"/>
</dbReference>
<dbReference type="SUPFAM" id="SSF52540">
    <property type="entry name" value="P-loop containing nucleoside triphosphate hydrolases"/>
    <property type="match status" value="1"/>
</dbReference>
<evidence type="ECO:0008006" key="10">
    <source>
        <dbReference type="Google" id="ProtNLM"/>
    </source>
</evidence>
<evidence type="ECO:0000256" key="3">
    <source>
        <dbReference type="PROSITE-ProRule" id="PRU00192"/>
    </source>
</evidence>
<dbReference type="SUPFAM" id="SSF50156">
    <property type="entry name" value="PDZ domain-like"/>
    <property type="match status" value="1"/>
</dbReference>
<evidence type="ECO:0000259" key="4">
    <source>
        <dbReference type="PROSITE" id="PS50002"/>
    </source>
</evidence>
<dbReference type="PROSITE" id="PS50052">
    <property type="entry name" value="GUANYLATE_KINASE_2"/>
    <property type="match status" value="1"/>
</dbReference>
<dbReference type="FunFam" id="3.30.63.10:FF:000002">
    <property type="entry name" value="Guanylate kinase 1"/>
    <property type="match status" value="1"/>
</dbReference>
<comment type="caution">
    <text evidence="8">The sequence shown here is derived from an EMBL/GenBank/DDBJ whole genome shotgun (WGS) entry which is preliminary data.</text>
</comment>
<dbReference type="PROSITE" id="PS51022">
    <property type="entry name" value="L27"/>
    <property type="match status" value="2"/>
</dbReference>
<dbReference type="Gene3D" id="2.30.30.40">
    <property type="entry name" value="SH3 Domains"/>
    <property type="match status" value="1"/>
</dbReference>
<proteinExistence type="inferred from homology"/>
<feature type="domain" description="PDZ" evidence="6">
    <location>
        <begin position="182"/>
        <end position="263"/>
    </location>
</feature>
<dbReference type="SMART" id="SM00326">
    <property type="entry name" value="SH3"/>
    <property type="match status" value="1"/>
</dbReference>
<dbReference type="InterPro" id="IPR036034">
    <property type="entry name" value="PDZ_sf"/>
</dbReference>
<dbReference type="CDD" id="cd06799">
    <property type="entry name" value="PDZ_MPP3-MPP4-MPP7-like"/>
    <property type="match status" value="1"/>
</dbReference>
<dbReference type="InterPro" id="IPR020590">
    <property type="entry name" value="Guanylate_kinase_CS"/>
</dbReference>
<dbReference type="Pfam" id="PF07653">
    <property type="entry name" value="SH3_2"/>
    <property type="match status" value="1"/>
</dbReference>
<dbReference type="PROSITE" id="PS50106">
    <property type="entry name" value="PDZ"/>
    <property type="match status" value="1"/>
</dbReference>
<dbReference type="InterPro" id="IPR036028">
    <property type="entry name" value="SH3-like_dom_sf"/>
</dbReference>
<dbReference type="SMART" id="SM00569">
    <property type="entry name" value="L27"/>
    <property type="match status" value="2"/>
</dbReference>
<comment type="similarity">
    <text evidence="1">Belongs to the MAGUK family.</text>
</comment>
<dbReference type="SUPFAM" id="SSF50044">
    <property type="entry name" value="SH3-domain"/>
    <property type="match status" value="1"/>
</dbReference>
<protein>
    <recommendedName>
        <fullName evidence="10">MAGUK p55 subfamily member 3-like</fullName>
    </recommendedName>
</protein>
<dbReference type="Gene3D" id="3.40.50.300">
    <property type="entry name" value="P-loop containing nucleotide triphosphate hydrolases"/>
    <property type="match status" value="1"/>
</dbReference>
<dbReference type="InterPro" id="IPR004172">
    <property type="entry name" value="L27_dom"/>
</dbReference>
<dbReference type="PANTHER" id="PTHR23122">
    <property type="entry name" value="MEMBRANE-ASSOCIATED GUANYLATE KINASE MAGUK"/>
    <property type="match status" value="1"/>
</dbReference>
<dbReference type="PROSITE" id="PS00856">
    <property type="entry name" value="GUANYLATE_KINASE_1"/>
    <property type="match status" value="1"/>
</dbReference>
<keyword evidence="2 3" id="KW-0728">SH3 domain</keyword>
<organism evidence="8 9">
    <name type="scientific">Champsocephalus esox</name>
    <name type="common">pike icefish</name>
    <dbReference type="NCBI Taxonomy" id="159716"/>
    <lineage>
        <taxon>Eukaryota</taxon>
        <taxon>Metazoa</taxon>
        <taxon>Chordata</taxon>
        <taxon>Craniata</taxon>
        <taxon>Vertebrata</taxon>
        <taxon>Euteleostomi</taxon>
        <taxon>Actinopterygii</taxon>
        <taxon>Neopterygii</taxon>
        <taxon>Teleostei</taxon>
        <taxon>Neoteleostei</taxon>
        <taxon>Acanthomorphata</taxon>
        <taxon>Eupercaria</taxon>
        <taxon>Perciformes</taxon>
        <taxon>Notothenioidei</taxon>
        <taxon>Channichthyidae</taxon>
        <taxon>Champsocephalus</taxon>
    </lineage>
</organism>
<dbReference type="SMART" id="SM00228">
    <property type="entry name" value="PDZ"/>
    <property type="match status" value="1"/>
</dbReference>
<feature type="domain" description="Guanylate kinase-like" evidence="5">
    <location>
        <begin position="377"/>
        <end position="562"/>
    </location>
</feature>
<evidence type="ECO:0000259" key="5">
    <source>
        <dbReference type="PROSITE" id="PS50052"/>
    </source>
</evidence>
<evidence type="ECO:0000256" key="1">
    <source>
        <dbReference type="ARBA" id="ARBA00007014"/>
    </source>
</evidence>
<gene>
    <name evidence="8" type="ORF">CesoFtcFv8_022054</name>
</gene>
<dbReference type="InterPro" id="IPR001452">
    <property type="entry name" value="SH3_domain"/>
</dbReference>
<dbReference type="Pfam" id="PF00625">
    <property type="entry name" value="Guanylate_kin"/>
    <property type="match status" value="1"/>
</dbReference>
<dbReference type="Pfam" id="PF02828">
    <property type="entry name" value="L27"/>
    <property type="match status" value="2"/>
</dbReference>
<evidence type="ECO:0000313" key="8">
    <source>
        <dbReference type="EMBL" id="KAK5881233.1"/>
    </source>
</evidence>
<dbReference type="InterPro" id="IPR008145">
    <property type="entry name" value="GK/Ca_channel_bsu"/>
</dbReference>
<dbReference type="InterPro" id="IPR050716">
    <property type="entry name" value="MAGUK"/>
</dbReference>
<dbReference type="InterPro" id="IPR008144">
    <property type="entry name" value="Guanylate_kin-like_dom"/>
</dbReference>
<dbReference type="SUPFAM" id="SSF101288">
    <property type="entry name" value="L27 domain"/>
    <property type="match status" value="1"/>
</dbReference>
<evidence type="ECO:0000259" key="7">
    <source>
        <dbReference type="PROSITE" id="PS51022"/>
    </source>
</evidence>
<evidence type="ECO:0000256" key="2">
    <source>
        <dbReference type="ARBA" id="ARBA00022443"/>
    </source>
</evidence>
<dbReference type="Pfam" id="PF00595">
    <property type="entry name" value="PDZ"/>
    <property type="match status" value="1"/>
</dbReference>
<dbReference type="InterPro" id="IPR014775">
    <property type="entry name" value="L27_C"/>
</dbReference>
<dbReference type="InterPro" id="IPR027417">
    <property type="entry name" value="P-loop_NTPase"/>
</dbReference>
<name>A0AAN8B9R2_9TELE</name>
<feature type="domain" description="L27" evidence="7">
    <location>
        <begin position="51"/>
        <end position="105"/>
    </location>
</feature>
<dbReference type="Gene3D" id="1.10.287.650">
    <property type="entry name" value="L27 domain"/>
    <property type="match status" value="1"/>
</dbReference>
<dbReference type="PROSITE" id="PS50002">
    <property type="entry name" value="SH3"/>
    <property type="match status" value="1"/>
</dbReference>
<accession>A0AAN8B9R2</accession>
<dbReference type="Proteomes" id="UP001335648">
    <property type="component" value="Unassembled WGS sequence"/>
</dbReference>
<reference evidence="8 9" key="1">
    <citation type="journal article" date="2023" name="Mol. Biol. Evol.">
        <title>Genomics of Secondarily Temperate Adaptation in the Only Non-Antarctic Icefish.</title>
        <authorList>
            <person name="Rivera-Colon A.G."/>
            <person name="Rayamajhi N."/>
            <person name="Minhas B.F."/>
            <person name="Madrigal G."/>
            <person name="Bilyk K.T."/>
            <person name="Yoon V."/>
            <person name="Hune M."/>
            <person name="Gregory S."/>
            <person name="Cheng C.H.C."/>
            <person name="Catchen J.M."/>
        </authorList>
    </citation>
    <scope>NUCLEOTIDE SEQUENCE [LARGE SCALE GENOMIC DNA]</scope>
    <source>
        <strain evidence="8">JC2023a</strain>
    </source>
</reference>
<dbReference type="EMBL" id="JAULUE010002063">
    <property type="protein sequence ID" value="KAK5881233.1"/>
    <property type="molecule type" value="Genomic_DNA"/>
</dbReference>
<feature type="domain" description="L27" evidence="7">
    <location>
        <begin position="106"/>
        <end position="163"/>
    </location>
</feature>
<feature type="domain" description="SH3" evidence="4">
    <location>
        <begin position="271"/>
        <end position="341"/>
    </location>
</feature>
<dbReference type="InterPro" id="IPR001478">
    <property type="entry name" value="PDZ"/>
</dbReference>
<evidence type="ECO:0000259" key="6">
    <source>
        <dbReference type="PROSITE" id="PS50106"/>
    </source>
</evidence>
<keyword evidence="9" id="KW-1185">Reference proteome</keyword>
<dbReference type="AlphaFoldDB" id="A0AAN8B9R2"/>